<evidence type="ECO:0000313" key="3">
    <source>
        <dbReference type="EMBL" id="QWC53702.1"/>
    </source>
</evidence>
<keyword evidence="3" id="KW-0496">Mitochondrion</keyword>
<proteinExistence type="predicted"/>
<evidence type="ECO:0000256" key="1">
    <source>
        <dbReference type="ARBA" id="ARBA00002670"/>
    </source>
</evidence>
<dbReference type="AlphaFoldDB" id="A0A8E8L8B9"/>
<evidence type="ECO:0000259" key="2">
    <source>
        <dbReference type="Pfam" id="PF03161"/>
    </source>
</evidence>
<geneLocation type="mitochondrion" evidence="3"/>
<name>A0A8E8L8B9_9AGAM</name>
<reference evidence="3" key="1">
    <citation type="submission" date="2021-04" db="EMBL/GenBank/DDBJ databases">
        <title>Mitogenome analysis reveals the evolution and host adaptation in Rhizoctonia solani.</title>
        <authorList>
            <person name="Zheng A."/>
            <person name="Lin R."/>
            <person name="Xia Y."/>
            <person name="Zhang D."/>
            <person name="Xiang X."/>
            <person name="Niu X."/>
            <person name="Liu Y."/>
            <person name="Jiang L."/>
            <person name="Wang X."/>
        </authorList>
    </citation>
    <scope>NUCLEOTIDE SEQUENCE</scope>
    <source>
        <strain evidence="3">AG1-IB</strain>
    </source>
</reference>
<accession>A0A8E8L8B9</accession>
<dbReference type="Pfam" id="PF03161">
    <property type="entry name" value="LAGLIDADG_2"/>
    <property type="match status" value="1"/>
</dbReference>
<comment type="function">
    <text evidence="1">Mitochondrial DNA endonuclease involved in intron homing.</text>
</comment>
<dbReference type="InterPro" id="IPR027434">
    <property type="entry name" value="Homing_endonucl"/>
</dbReference>
<gene>
    <name evidence="3" type="primary">mbg3</name>
</gene>
<protein>
    <submittedName>
        <fullName evidence="3">LAGLIDADG homing endonuclease</fullName>
    </submittedName>
</protein>
<sequence>MDIFSGLFIFSLVPVKPKRLTNLEKSQFTLSDELKEILVGLILGDLHIFKNPTNVRLMFKQGICNKDYLMHLYEIFSAYCSSEPNFTNAAPDKRTGVVYTGIYFNTYSLPCFNEFYNLFYKGGVKIVPSNIFELLTPLGLAYFICDDGLFDKWNKTVKLCTENFIESDVDLLITVLENKLNLECRKEKRGKGFRIVIKNKSLGALRELLCSHLHSSMLYKLGL</sequence>
<organism evidence="3">
    <name type="scientific">Rhizoctonia solani</name>
    <dbReference type="NCBI Taxonomy" id="456999"/>
    <lineage>
        <taxon>Eukaryota</taxon>
        <taxon>Fungi</taxon>
        <taxon>Dikarya</taxon>
        <taxon>Basidiomycota</taxon>
        <taxon>Agaricomycotina</taxon>
        <taxon>Agaricomycetes</taxon>
        <taxon>Cantharellales</taxon>
        <taxon>Ceratobasidiaceae</taxon>
        <taxon>Rhizoctonia</taxon>
    </lineage>
</organism>
<dbReference type="EMBL" id="MW995475">
    <property type="protein sequence ID" value="QWC53702.1"/>
    <property type="molecule type" value="Genomic_DNA"/>
</dbReference>
<dbReference type="SUPFAM" id="SSF55608">
    <property type="entry name" value="Homing endonucleases"/>
    <property type="match status" value="1"/>
</dbReference>
<keyword evidence="3" id="KW-0378">Hydrolase</keyword>
<dbReference type="Gene3D" id="3.10.28.10">
    <property type="entry name" value="Homing endonucleases"/>
    <property type="match status" value="2"/>
</dbReference>
<feature type="domain" description="Homing endonuclease LAGLIDADG" evidence="2">
    <location>
        <begin position="35"/>
        <end position="202"/>
    </location>
</feature>
<keyword evidence="3" id="KW-0540">Nuclease</keyword>
<dbReference type="GO" id="GO:0004519">
    <property type="term" value="F:endonuclease activity"/>
    <property type="evidence" value="ECO:0007669"/>
    <property type="project" value="UniProtKB-KW"/>
</dbReference>
<keyword evidence="3" id="KW-0255">Endonuclease</keyword>
<dbReference type="InterPro" id="IPR004860">
    <property type="entry name" value="LAGLIDADG_dom"/>
</dbReference>